<keyword evidence="8" id="KW-0807">Transducer</keyword>
<keyword evidence="14" id="KW-1185">Reference proteome</keyword>
<gene>
    <name evidence="13" type="ORF">GM415_10295</name>
</gene>
<comment type="subcellular location">
    <subcellularLocation>
        <location evidence="1">Cell membrane</location>
        <topology evidence="1">Multi-pass membrane protein</topology>
    </subcellularLocation>
</comment>
<dbReference type="InterPro" id="IPR004010">
    <property type="entry name" value="Double_Cache_2"/>
</dbReference>
<dbReference type="Gene3D" id="3.30.450.20">
    <property type="entry name" value="PAS domain"/>
    <property type="match status" value="1"/>
</dbReference>
<feature type="transmembrane region" description="Helical" evidence="10">
    <location>
        <begin position="12"/>
        <end position="30"/>
    </location>
</feature>
<dbReference type="Proteomes" id="UP000428328">
    <property type="component" value="Chromosome"/>
</dbReference>
<evidence type="ECO:0000256" key="3">
    <source>
        <dbReference type="ARBA" id="ARBA00022500"/>
    </source>
</evidence>
<keyword evidence="2" id="KW-1003">Cell membrane</keyword>
<reference evidence="13 14" key="1">
    <citation type="submission" date="2019-11" db="EMBL/GenBank/DDBJ databases">
        <authorList>
            <person name="Zheng R.K."/>
            <person name="Sun C.M."/>
        </authorList>
    </citation>
    <scope>NUCLEOTIDE SEQUENCE [LARGE SCALE GENOMIC DNA]</scope>
    <source>
        <strain evidence="13 14">SRB007</strain>
    </source>
</reference>
<sequence length="572" mass="60828">MLRKVSIRIRMIILIGVIILFTIGIAASFLNGMGKVEEVGVERASAAMLAGERNKLSVSTHAMAVSISEAIKDIPDEAGKVEMIRRMVKDIWFEKDKSGYFFVYNQTVNVALPPKPAAQGKDLKDTKDSNGLYLVRELNKLAHNGGGFLTYVWPKPGKGDQDKLGYAELIPGTDMWIGTGVYLDNVADEKAAIQSDIDVIVTSYSWWIGGTVFGVFLLVVLPFCLLIVRSIVQPLNEGVALADKVAGGDLTVRISSEFKDEPGLLTASLGEMVSRLGAIVGKAKASADQVASGSLEVTNSAQTLADGANRQAASVEQVSSSMEEMISQISRNTDNARETEKMATQTSQDAQKGGETVMEAVDSIKHIAEKISIIEEIARQTNLLALNAAIEAARAGEAGKGFAVVASEVRKLAERSGTAAAEIGELSTATLAKADEAGNMLTKMVPDIRKTAELVQEISSASMEQNAGAEEINKAIQELDTVIQQNAASSEELASTAEEFASHAAQSLDAMQFFDTGEMRAARPAPTRAKVVRSSPAAVSAAPAAKPQAIAKAPSGNGLDLDMEADDDFEKF</sequence>
<evidence type="ECO:0000259" key="12">
    <source>
        <dbReference type="PROSITE" id="PS50885"/>
    </source>
</evidence>
<feature type="region of interest" description="Disordered" evidence="9">
    <location>
        <begin position="332"/>
        <end position="354"/>
    </location>
</feature>
<feature type="domain" description="Methyl-accepting transducer" evidence="11">
    <location>
        <begin position="286"/>
        <end position="501"/>
    </location>
</feature>
<keyword evidence="3" id="KW-0145">Chemotaxis</keyword>
<feature type="region of interest" description="Disordered" evidence="9">
    <location>
        <begin position="520"/>
        <end position="572"/>
    </location>
</feature>
<comment type="similarity">
    <text evidence="7">Belongs to the methyl-accepting chemotaxis (MCP) protein family.</text>
</comment>
<evidence type="ECO:0000313" key="13">
    <source>
        <dbReference type="EMBL" id="QGY40497.1"/>
    </source>
</evidence>
<evidence type="ECO:0000256" key="10">
    <source>
        <dbReference type="SAM" id="Phobius"/>
    </source>
</evidence>
<organism evidence="13 14">
    <name type="scientific">Pseudodesulfovibrio cashew</name>
    <dbReference type="NCBI Taxonomy" id="2678688"/>
    <lineage>
        <taxon>Bacteria</taxon>
        <taxon>Pseudomonadati</taxon>
        <taxon>Thermodesulfobacteriota</taxon>
        <taxon>Desulfovibrionia</taxon>
        <taxon>Desulfovibrionales</taxon>
        <taxon>Desulfovibrionaceae</taxon>
    </lineage>
</organism>
<proteinExistence type="inferred from homology"/>
<dbReference type="GO" id="GO:0006935">
    <property type="term" value="P:chemotaxis"/>
    <property type="evidence" value="ECO:0007669"/>
    <property type="project" value="UniProtKB-KW"/>
</dbReference>
<dbReference type="InterPro" id="IPR051310">
    <property type="entry name" value="MCP_chemotaxis"/>
</dbReference>
<dbReference type="GO" id="GO:0005886">
    <property type="term" value="C:plasma membrane"/>
    <property type="evidence" value="ECO:0007669"/>
    <property type="project" value="UniProtKB-SubCell"/>
</dbReference>
<dbReference type="Gene3D" id="1.10.287.950">
    <property type="entry name" value="Methyl-accepting chemotaxis protein"/>
    <property type="match status" value="1"/>
</dbReference>
<dbReference type="Pfam" id="PF08269">
    <property type="entry name" value="dCache_2"/>
    <property type="match status" value="1"/>
</dbReference>
<dbReference type="PROSITE" id="PS50111">
    <property type="entry name" value="CHEMOTAXIS_TRANSDUC_2"/>
    <property type="match status" value="1"/>
</dbReference>
<feature type="transmembrane region" description="Helical" evidence="10">
    <location>
        <begin position="204"/>
        <end position="228"/>
    </location>
</feature>
<dbReference type="InterPro" id="IPR004089">
    <property type="entry name" value="MCPsignal_dom"/>
</dbReference>
<name>A0A6I6JK60_9BACT</name>
<dbReference type="CDD" id="cd06225">
    <property type="entry name" value="HAMP"/>
    <property type="match status" value="1"/>
</dbReference>
<dbReference type="SMART" id="SM00283">
    <property type="entry name" value="MA"/>
    <property type="match status" value="1"/>
</dbReference>
<evidence type="ECO:0000313" key="14">
    <source>
        <dbReference type="Proteomes" id="UP000428328"/>
    </source>
</evidence>
<accession>A0A6I6JK60</accession>
<dbReference type="GO" id="GO:0004888">
    <property type="term" value="F:transmembrane signaling receptor activity"/>
    <property type="evidence" value="ECO:0007669"/>
    <property type="project" value="InterPro"/>
</dbReference>
<dbReference type="PANTHER" id="PTHR43531:SF11">
    <property type="entry name" value="METHYL-ACCEPTING CHEMOTAXIS PROTEIN 3"/>
    <property type="match status" value="1"/>
</dbReference>
<keyword evidence="4 10" id="KW-0812">Transmembrane</keyword>
<dbReference type="KEGG" id="psel:GM415_10295"/>
<dbReference type="SMART" id="SM01049">
    <property type="entry name" value="Cache_2"/>
    <property type="match status" value="1"/>
</dbReference>
<dbReference type="InterPro" id="IPR003660">
    <property type="entry name" value="HAMP_dom"/>
</dbReference>
<dbReference type="Pfam" id="PF00672">
    <property type="entry name" value="HAMP"/>
    <property type="match status" value="1"/>
</dbReference>
<dbReference type="PRINTS" id="PR00260">
    <property type="entry name" value="CHEMTRNSDUCR"/>
</dbReference>
<dbReference type="SUPFAM" id="SSF58104">
    <property type="entry name" value="Methyl-accepting chemotaxis protein (MCP) signaling domain"/>
    <property type="match status" value="1"/>
</dbReference>
<evidence type="ECO:0000256" key="4">
    <source>
        <dbReference type="ARBA" id="ARBA00022692"/>
    </source>
</evidence>
<protein>
    <submittedName>
        <fullName evidence="13">HAMP domain-containing protein</fullName>
    </submittedName>
</protein>
<dbReference type="InterPro" id="IPR033480">
    <property type="entry name" value="sCache_2"/>
</dbReference>
<evidence type="ECO:0000256" key="5">
    <source>
        <dbReference type="ARBA" id="ARBA00022989"/>
    </source>
</evidence>
<evidence type="ECO:0000256" key="6">
    <source>
        <dbReference type="ARBA" id="ARBA00023136"/>
    </source>
</evidence>
<evidence type="ECO:0000256" key="1">
    <source>
        <dbReference type="ARBA" id="ARBA00004651"/>
    </source>
</evidence>
<dbReference type="AlphaFoldDB" id="A0A6I6JK60"/>
<feature type="compositionally biased region" description="Acidic residues" evidence="9">
    <location>
        <begin position="561"/>
        <end position="572"/>
    </location>
</feature>
<evidence type="ECO:0000256" key="8">
    <source>
        <dbReference type="PROSITE-ProRule" id="PRU00284"/>
    </source>
</evidence>
<keyword evidence="5 10" id="KW-1133">Transmembrane helix</keyword>
<dbReference type="CDD" id="cd11386">
    <property type="entry name" value="MCP_signal"/>
    <property type="match status" value="1"/>
</dbReference>
<feature type="compositionally biased region" description="Low complexity" evidence="9">
    <location>
        <begin position="532"/>
        <end position="555"/>
    </location>
</feature>
<dbReference type="GO" id="GO:0007165">
    <property type="term" value="P:signal transduction"/>
    <property type="evidence" value="ECO:0007669"/>
    <property type="project" value="UniProtKB-KW"/>
</dbReference>
<dbReference type="SMART" id="SM00304">
    <property type="entry name" value="HAMP"/>
    <property type="match status" value="1"/>
</dbReference>
<dbReference type="InterPro" id="IPR004090">
    <property type="entry name" value="Chemotax_Me-accpt_rcpt"/>
</dbReference>
<evidence type="ECO:0000256" key="7">
    <source>
        <dbReference type="ARBA" id="ARBA00029447"/>
    </source>
</evidence>
<keyword evidence="6 10" id="KW-0472">Membrane</keyword>
<feature type="domain" description="HAMP" evidence="12">
    <location>
        <begin position="229"/>
        <end position="281"/>
    </location>
</feature>
<evidence type="ECO:0000259" key="11">
    <source>
        <dbReference type="PROSITE" id="PS50111"/>
    </source>
</evidence>
<dbReference type="PROSITE" id="PS50885">
    <property type="entry name" value="HAMP"/>
    <property type="match status" value="1"/>
</dbReference>
<evidence type="ECO:0000256" key="9">
    <source>
        <dbReference type="SAM" id="MobiDB-lite"/>
    </source>
</evidence>
<dbReference type="Pfam" id="PF00015">
    <property type="entry name" value="MCPsignal"/>
    <property type="match status" value="1"/>
</dbReference>
<dbReference type="FunFam" id="1.10.287.950:FF:000001">
    <property type="entry name" value="Methyl-accepting chemotaxis sensory transducer"/>
    <property type="match status" value="1"/>
</dbReference>
<dbReference type="EMBL" id="CP046400">
    <property type="protein sequence ID" value="QGY40497.1"/>
    <property type="molecule type" value="Genomic_DNA"/>
</dbReference>
<dbReference type="PANTHER" id="PTHR43531">
    <property type="entry name" value="PROTEIN ICFG"/>
    <property type="match status" value="1"/>
</dbReference>
<evidence type="ECO:0000256" key="2">
    <source>
        <dbReference type="ARBA" id="ARBA00022475"/>
    </source>
</evidence>